<organism evidence="2">
    <name type="scientific">Leptospira borgpetersenii serovar Ballum</name>
    <dbReference type="NCBI Taxonomy" id="280505"/>
    <lineage>
        <taxon>Bacteria</taxon>
        <taxon>Pseudomonadati</taxon>
        <taxon>Spirochaetota</taxon>
        <taxon>Spirochaetia</taxon>
        <taxon>Leptospirales</taxon>
        <taxon>Leptospiraceae</taxon>
        <taxon>Leptospira</taxon>
    </lineage>
</organism>
<keyword evidence="1" id="KW-1133">Transmembrane helix</keyword>
<dbReference type="PATRIC" id="fig|280505.15.peg.2838"/>
<accession>A0A0S2IU00</accession>
<reference evidence="2 3" key="1">
    <citation type="journal article" date="2015" name="PLoS Negl. Trop. Dis.">
        <title>Distribution of Plasmids in Distinct Leptospira Pathogenic Species.</title>
        <authorList>
            <person name="Wang Y."/>
            <person name="Zhuang X."/>
            <person name="Zhong Y."/>
            <person name="Zhang C."/>
            <person name="Zhang Y."/>
            <person name="Zeng L."/>
            <person name="Zhu Y."/>
            <person name="He P."/>
            <person name="Dong K."/>
            <person name="Pal U."/>
            <person name="Guo X."/>
            <person name="Qin J."/>
        </authorList>
    </citation>
    <scope>NUCLEOTIDE SEQUENCE [LARGE SCALE GENOMIC DNA]</scope>
    <source>
        <strain evidence="2 3">56604</strain>
    </source>
</reference>
<evidence type="ECO:0000256" key="1">
    <source>
        <dbReference type="SAM" id="Phobius"/>
    </source>
</evidence>
<proteinExistence type="predicted"/>
<keyword evidence="1" id="KW-0472">Membrane</keyword>
<gene>
    <name evidence="2" type="ORF">LBBP_02911</name>
</gene>
<dbReference type="EMBL" id="CP012029">
    <property type="protein sequence ID" value="ALO27127.1"/>
    <property type="molecule type" value="Genomic_DNA"/>
</dbReference>
<evidence type="ECO:0000313" key="2">
    <source>
        <dbReference type="EMBL" id="ALO27127.1"/>
    </source>
</evidence>
<dbReference type="AlphaFoldDB" id="A0A0S2IU00"/>
<sequence length="47" mass="5529">MEQGDTDLRKIEYCKFLLWRIVWLWNICILLYSLDGGLRAGLKTLGI</sequence>
<keyword evidence="1" id="KW-0812">Transmembrane</keyword>
<evidence type="ECO:0000313" key="3">
    <source>
        <dbReference type="Proteomes" id="UP000058857"/>
    </source>
</evidence>
<protein>
    <submittedName>
        <fullName evidence="2">Uncharacterized protein</fullName>
    </submittedName>
</protein>
<feature type="transmembrane region" description="Helical" evidence="1">
    <location>
        <begin position="16"/>
        <end position="34"/>
    </location>
</feature>
<name>A0A0S2IU00_LEPBO</name>
<dbReference type="Proteomes" id="UP000058857">
    <property type="component" value="Chromosome 1"/>
</dbReference>